<dbReference type="Proteomes" id="UP000789759">
    <property type="component" value="Unassembled WGS sequence"/>
</dbReference>
<accession>A0A9N9ISX4</accession>
<protein>
    <submittedName>
        <fullName evidence="1">15927_t:CDS:1</fullName>
    </submittedName>
</protein>
<evidence type="ECO:0000313" key="2">
    <source>
        <dbReference type="Proteomes" id="UP000789759"/>
    </source>
</evidence>
<name>A0A9N9ISX4_9GLOM</name>
<evidence type="ECO:0000313" key="1">
    <source>
        <dbReference type="EMBL" id="CAG8747435.1"/>
    </source>
</evidence>
<dbReference type="AlphaFoldDB" id="A0A9N9ISX4"/>
<sequence>MNNNQSLDNITGKYNMSFEYEGIFNVDNENIVNNKNIIYDENDNKNIVNKNDNYNEDDGYMEDDESNTAEPSSIISYFTPYNVSTKKNLNSNVVQKKINKLVTVHLHTEHKIFKTQKCETQLPLPLTTTPTPTSQQTIETVIQKHIKNTLPLLEKQQNHITYQLIV</sequence>
<reference evidence="1" key="1">
    <citation type="submission" date="2021-06" db="EMBL/GenBank/DDBJ databases">
        <authorList>
            <person name="Kallberg Y."/>
            <person name="Tangrot J."/>
            <person name="Rosling A."/>
        </authorList>
    </citation>
    <scope>NUCLEOTIDE SEQUENCE</scope>
    <source>
        <strain evidence="1">FL966</strain>
    </source>
</reference>
<gene>
    <name evidence="1" type="ORF">CPELLU_LOCUS14476</name>
</gene>
<dbReference type="EMBL" id="CAJVQA010017185">
    <property type="protein sequence ID" value="CAG8747435.1"/>
    <property type="molecule type" value="Genomic_DNA"/>
</dbReference>
<proteinExistence type="predicted"/>
<comment type="caution">
    <text evidence="1">The sequence shown here is derived from an EMBL/GenBank/DDBJ whole genome shotgun (WGS) entry which is preliminary data.</text>
</comment>
<organism evidence="1 2">
    <name type="scientific">Cetraspora pellucida</name>
    <dbReference type="NCBI Taxonomy" id="1433469"/>
    <lineage>
        <taxon>Eukaryota</taxon>
        <taxon>Fungi</taxon>
        <taxon>Fungi incertae sedis</taxon>
        <taxon>Mucoromycota</taxon>
        <taxon>Glomeromycotina</taxon>
        <taxon>Glomeromycetes</taxon>
        <taxon>Diversisporales</taxon>
        <taxon>Gigasporaceae</taxon>
        <taxon>Cetraspora</taxon>
    </lineage>
</organism>
<keyword evidence="2" id="KW-1185">Reference proteome</keyword>